<proteinExistence type="predicted"/>
<dbReference type="EMBL" id="AZTB01000046">
    <property type="protein sequence ID" value="KGG79971.1"/>
    <property type="molecule type" value="Genomic_DNA"/>
</dbReference>
<evidence type="ECO:0000313" key="1">
    <source>
        <dbReference type="EMBL" id="KGG79971.1"/>
    </source>
</evidence>
<organism evidence="1 2">
    <name type="scientific">Caloranaerobacter azorensis H53214</name>
    <dbReference type="NCBI Taxonomy" id="1156417"/>
    <lineage>
        <taxon>Bacteria</taxon>
        <taxon>Bacillati</taxon>
        <taxon>Bacillota</taxon>
        <taxon>Tissierellia</taxon>
        <taxon>Tissierellales</taxon>
        <taxon>Thermohalobacteraceae</taxon>
        <taxon>Caloranaerobacter</taxon>
    </lineage>
</organism>
<evidence type="ECO:0000313" key="2">
    <source>
        <dbReference type="Proteomes" id="UP000029622"/>
    </source>
</evidence>
<dbReference type="PROSITE" id="PS51257">
    <property type="entry name" value="PROKAR_LIPOPROTEIN"/>
    <property type="match status" value="1"/>
</dbReference>
<reference evidence="1 2" key="1">
    <citation type="submission" date="2013-12" db="EMBL/GenBank/DDBJ databases">
        <title>Draft genome sequence of Caloranaerobacter sp. H53214.</title>
        <authorList>
            <person name="Jiang L.J."/>
            <person name="Shao Z.Z."/>
            <person name="Long M.N."/>
        </authorList>
    </citation>
    <scope>NUCLEOTIDE SEQUENCE [LARGE SCALE GENOMIC DNA]</scope>
    <source>
        <strain evidence="1 2">H53214</strain>
    </source>
</reference>
<dbReference type="Proteomes" id="UP000029622">
    <property type="component" value="Unassembled WGS sequence"/>
</dbReference>
<comment type="caution">
    <text evidence="1">The sequence shown here is derived from an EMBL/GenBank/DDBJ whole genome shotgun (WGS) entry which is preliminary data.</text>
</comment>
<dbReference type="AlphaFoldDB" id="A0A096DL02"/>
<gene>
    <name evidence="1" type="ORF">Y919_08780</name>
</gene>
<sequence length="207" mass="24520">MKHKKIKSLLMLLLIFFILTSCTVKNLETNIKQIKFNDIKFVEDYNNIKKKLKLNNNAKLQNLLLTLNNNYYITLLQYELIDFDNANNKYKTYHISLTKKGNKYEIHTSESDFCSQYDQLIDAKKFFHIIENIDITKIISDNSSSYYDIYTTGKYDISAVYSDKIYIIEKNEVKKINEAEIEGYSINVTNDKNTYRRIFFFGKTLVK</sequence>
<dbReference type="RefSeq" id="WP_035164062.1">
    <property type="nucleotide sequence ID" value="NZ_AZTB01000046.1"/>
</dbReference>
<accession>A0A096DL02</accession>
<name>A0A096DL02_9FIRM</name>
<protein>
    <recommendedName>
        <fullName evidence="3">Lipoprotein</fullName>
    </recommendedName>
</protein>
<evidence type="ECO:0008006" key="3">
    <source>
        <dbReference type="Google" id="ProtNLM"/>
    </source>
</evidence>